<name>A0ABY8WRH7_9ACTN</name>
<dbReference type="RefSeq" id="WP_284921513.1">
    <property type="nucleotide sequence ID" value="NZ_CP126980.1"/>
</dbReference>
<dbReference type="EMBL" id="CP126980">
    <property type="protein sequence ID" value="WIN00053.1"/>
    <property type="molecule type" value="Genomic_DNA"/>
</dbReference>
<gene>
    <name evidence="1" type="ORF">ACTOB_003730</name>
</gene>
<sequence>MMQMLTAQKARADDIIASSAKLRSVDGNLVIAGAVPQLRNDGVTLTDGVYALNDIALGGIGDKLKIPLPYLRRMAQKNVRLLDENINGWLDDDNRRFLIRCLRDHPTSSTGIARAVLSDCYLRIDNLDALLSVLDGIRETGVHVEVASCDLTDRRMYVRFICPQLQVLAPQLLRDYRSPFDGRRGSDLPIICGGFRLTNSETGFGRYRLDPFVRVEVCLNGMSIHRGVLSRVHLGSRITDDDGIIEPSAATIAAELDVIKQQTKDAVKAYLDIDFVTRAVRNLEEAAGISVPRPEETLKVLGQKLKYTEDQQRDILAHFIRGADLSAGGIMQAVTSYGRSVDDADVGYQMENTAVEAMRLAAAAV</sequence>
<protein>
    <submittedName>
        <fullName evidence="1">DUF932 domain-containing protein</fullName>
    </submittedName>
</protein>
<evidence type="ECO:0000313" key="2">
    <source>
        <dbReference type="Proteomes" id="UP001240150"/>
    </source>
</evidence>
<accession>A0ABY8WRH7</accession>
<proteinExistence type="predicted"/>
<dbReference type="Proteomes" id="UP001240150">
    <property type="component" value="Chromosome"/>
</dbReference>
<organism evidence="1 2">
    <name type="scientific">Actinoplanes oblitus</name>
    <dbReference type="NCBI Taxonomy" id="3040509"/>
    <lineage>
        <taxon>Bacteria</taxon>
        <taxon>Bacillati</taxon>
        <taxon>Actinomycetota</taxon>
        <taxon>Actinomycetes</taxon>
        <taxon>Micromonosporales</taxon>
        <taxon>Micromonosporaceae</taxon>
        <taxon>Actinoplanes</taxon>
    </lineage>
</organism>
<keyword evidence="2" id="KW-1185">Reference proteome</keyword>
<reference evidence="1 2" key="1">
    <citation type="submission" date="2023-06" db="EMBL/GenBank/DDBJ databases">
        <authorList>
            <person name="Yushchuk O."/>
            <person name="Binda E."/>
            <person name="Ruckert-Reed C."/>
            <person name="Fedorenko V."/>
            <person name="Kalinowski J."/>
            <person name="Marinelli F."/>
        </authorList>
    </citation>
    <scope>NUCLEOTIDE SEQUENCE [LARGE SCALE GENOMIC DNA]</scope>
    <source>
        <strain evidence="1 2">NRRL 3884</strain>
    </source>
</reference>
<evidence type="ECO:0000313" key="1">
    <source>
        <dbReference type="EMBL" id="WIN00053.1"/>
    </source>
</evidence>